<reference evidence="10 11" key="1">
    <citation type="submission" date="2020-08" db="EMBL/GenBank/DDBJ databases">
        <title>Genomic Encyclopedia of Type Strains, Phase IV (KMG-IV): sequencing the most valuable type-strain genomes for metagenomic binning, comparative biology and taxonomic classification.</title>
        <authorList>
            <person name="Goeker M."/>
        </authorList>
    </citation>
    <scope>NUCLEOTIDE SEQUENCE [LARGE SCALE GENOMIC DNA]</scope>
    <source>
        <strain evidence="10 11">DSM 25799</strain>
    </source>
</reference>
<sequence length="276" mass="32559">MLKSVTYVLKENLSNLYRIYSISKYELLGDMRDSKFGIFWNFASPAIQVFTYWLVFGIAWGRNAVTYRGITVSYLPWLVVGFACWWYIRPCITEGCSAVFSKTNVITKMKFPVSVLPATVCLKELFNHWIMMIITIVTLMLCGYYPNWNWLWILYYMFCAFMLAEAIGLVLSVLTMLWRDVKKFITSIMRMLMYFSPILWTCEFKSHVPFHSLLNKLVKANPVYYIIQGYRDAVFYGRSVLNHPVITLYFWCLVLVIFIIGCALMYKFKKKFIDMI</sequence>
<evidence type="ECO:0000256" key="2">
    <source>
        <dbReference type="ARBA" id="ARBA00007783"/>
    </source>
</evidence>
<proteinExistence type="inferred from homology"/>
<evidence type="ECO:0000256" key="7">
    <source>
        <dbReference type="ARBA" id="ARBA00023136"/>
    </source>
</evidence>
<dbReference type="PANTHER" id="PTHR30413">
    <property type="entry name" value="INNER MEMBRANE TRANSPORT PERMEASE"/>
    <property type="match status" value="1"/>
</dbReference>
<keyword evidence="5 8" id="KW-0812">Transmembrane</keyword>
<dbReference type="EMBL" id="JACHHK010000009">
    <property type="protein sequence ID" value="MBB5183861.1"/>
    <property type="molecule type" value="Genomic_DNA"/>
</dbReference>
<comment type="subcellular location">
    <subcellularLocation>
        <location evidence="1 8">Cell membrane</location>
        <topology evidence="1 8">Multi-pass membrane protein</topology>
    </subcellularLocation>
</comment>
<feature type="transmembrane region" description="Helical" evidence="8">
    <location>
        <begin position="248"/>
        <end position="266"/>
    </location>
</feature>
<dbReference type="RefSeq" id="WP_183329157.1">
    <property type="nucleotide sequence ID" value="NZ_JACHHK010000009.1"/>
</dbReference>
<feature type="transmembrane region" description="Helical" evidence="8">
    <location>
        <begin position="153"/>
        <end position="177"/>
    </location>
</feature>
<comment type="similarity">
    <text evidence="2 8">Belongs to the ABC-2 integral membrane protein family.</text>
</comment>
<feature type="transmembrane region" description="Helical" evidence="8">
    <location>
        <begin position="66"/>
        <end position="88"/>
    </location>
</feature>
<evidence type="ECO:0000256" key="4">
    <source>
        <dbReference type="ARBA" id="ARBA00022475"/>
    </source>
</evidence>
<dbReference type="Pfam" id="PF01061">
    <property type="entry name" value="ABC2_membrane"/>
    <property type="match status" value="1"/>
</dbReference>
<evidence type="ECO:0000256" key="1">
    <source>
        <dbReference type="ARBA" id="ARBA00004651"/>
    </source>
</evidence>
<feature type="transmembrane region" description="Helical" evidence="8">
    <location>
        <begin position="129"/>
        <end position="147"/>
    </location>
</feature>
<name>A0A7W8CYF3_9FIRM</name>
<keyword evidence="11" id="KW-1185">Reference proteome</keyword>
<evidence type="ECO:0000256" key="3">
    <source>
        <dbReference type="ARBA" id="ARBA00022448"/>
    </source>
</evidence>
<feature type="transmembrane region" description="Helical" evidence="8">
    <location>
        <begin position="38"/>
        <end position="60"/>
    </location>
</feature>
<dbReference type="InterPro" id="IPR013525">
    <property type="entry name" value="ABC2_TM"/>
</dbReference>
<gene>
    <name evidence="10" type="ORF">HNQ47_001908</name>
</gene>
<feature type="domain" description="ABC transmembrane type-2" evidence="9">
    <location>
        <begin position="36"/>
        <end position="271"/>
    </location>
</feature>
<keyword evidence="6 8" id="KW-1133">Transmembrane helix</keyword>
<dbReference type="AlphaFoldDB" id="A0A7W8CYF3"/>
<dbReference type="PROSITE" id="PS51012">
    <property type="entry name" value="ABC_TM2"/>
    <property type="match status" value="1"/>
</dbReference>
<keyword evidence="3 8" id="KW-0813">Transport</keyword>
<feature type="transmembrane region" description="Helical" evidence="8">
    <location>
        <begin position="184"/>
        <end position="200"/>
    </location>
</feature>
<evidence type="ECO:0000256" key="5">
    <source>
        <dbReference type="ARBA" id="ARBA00022692"/>
    </source>
</evidence>
<dbReference type="GO" id="GO:0005886">
    <property type="term" value="C:plasma membrane"/>
    <property type="evidence" value="ECO:0007669"/>
    <property type="project" value="UniProtKB-SubCell"/>
</dbReference>
<dbReference type="GO" id="GO:0140359">
    <property type="term" value="F:ABC-type transporter activity"/>
    <property type="evidence" value="ECO:0007669"/>
    <property type="project" value="InterPro"/>
</dbReference>
<keyword evidence="7 8" id="KW-0472">Membrane</keyword>
<dbReference type="PANTHER" id="PTHR30413:SF10">
    <property type="entry name" value="CAPSULE POLYSACCHARIDE EXPORT INNER-MEMBRANE PROTEIN CTRC"/>
    <property type="match status" value="1"/>
</dbReference>
<protein>
    <recommendedName>
        <fullName evidence="8">Transport permease protein</fullName>
    </recommendedName>
</protein>
<accession>A0A7W8CYF3</accession>
<evidence type="ECO:0000313" key="10">
    <source>
        <dbReference type="EMBL" id="MBB5183861.1"/>
    </source>
</evidence>
<comment type="caution">
    <text evidence="10">The sequence shown here is derived from an EMBL/GenBank/DDBJ whole genome shotgun (WGS) entry which is preliminary data.</text>
</comment>
<evidence type="ECO:0000313" key="11">
    <source>
        <dbReference type="Proteomes" id="UP000539953"/>
    </source>
</evidence>
<keyword evidence="4 8" id="KW-1003">Cell membrane</keyword>
<dbReference type="GO" id="GO:0015920">
    <property type="term" value="P:lipopolysaccharide transport"/>
    <property type="evidence" value="ECO:0007669"/>
    <property type="project" value="TreeGrafter"/>
</dbReference>
<evidence type="ECO:0000256" key="8">
    <source>
        <dbReference type="RuleBase" id="RU361157"/>
    </source>
</evidence>
<evidence type="ECO:0000259" key="9">
    <source>
        <dbReference type="PROSITE" id="PS51012"/>
    </source>
</evidence>
<dbReference type="Proteomes" id="UP000539953">
    <property type="component" value="Unassembled WGS sequence"/>
</dbReference>
<dbReference type="InterPro" id="IPR047817">
    <property type="entry name" value="ABC2_TM_bact-type"/>
</dbReference>
<organism evidence="10 11">
    <name type="scientific">Catenisphaera adipataccumulans</name>
    <dbReference type="NCBI Taxonomy" id="700500"/>
    <lineage>
        <taxon>Bacteria</taxon>
        <taxon>Bacillati</taxon>
        <taxon>Bacillota</taxon>
        <taxon>Erysipelotrichia</taxon>
        <taxon>Erysipelotrichales</taxon>
        <taxon>Erysipelotrichaceae</taxon>
        <taxon>Catenisphaera</taxon>
    </lineage>
</organism>
<evidence type="ECO:0000256" key="6">
    <source>
        <dbReference type="ARBA" id="ARBA00022989"/>
    </source>
</evidence>